<name>A0AAJ1NSK7_9ENTR</name>
<evidence type="ECO:0000256" key="1">
    <source>
        <dbReference type="SAM" id="MobiDB-lite"/>
    </source>
</evidence>
<sequence length="268" mass="29243">MSATHSTSKENSNADLIAMLSELDGLNPIEEHEVVESEVVEVKKHTTYTTDDLFSELLPLVSAEKPVRSEEEAIKELLSNIDDEIKPIEKPIEVAEAPVEAPAEAPVEAPVVEEQASKTRSEPEKPKRSPSSTGARKKRFSMDQLSDEVMAELGFERKAFMDGYNTCPIKAMDKVQNVMAWSQGLAELSVYTQISVTHLINAGASDTAGFRLAMMSNPTKPYPSSTASAQAGQMMSILPVLGMAIKDGKTLTLNEDSPLVKKFKNEAM</sequence>
<evidence type="ECO:0000313" key="3">
    <source>
        <dbReference type="Proteomes" id="UP001159937"/>
    </source>
</evidence>
<feature type="compositionally biased region" description="Low complexity" evidence="1">
    <location>
        <begin position="96"/>
        <end position="114"/>
    </location>
</feature>
<feature type="region of interest" description="Disordered" evidence="1">
    <location>
        <begin position="96"/>
        <end position="140"/>
    </location>
</feature>
<accession>A0AAJ1NSK7</accession>
<feature type="compositionally biased region" description="Basic and acidic residues" evidence="1">
    <location>
        <begin position="115"/>
        <end position="127"/>
    </location>
</feature>
<dbReference type="AlphaFoldDB" id="A0AAJ1NSK7"/>
<dbReference type="EMBL" id="JAOCBF010000021">
    <property type="protein sequence ID" value="MDH0964425.1"/>
    <property type="molecule type" value="Genomic_DNA"/>
</dbReference>
<dbReference type="RefSeq" id="WP_279944269.1">
    <property type="nucleotide sequence ID" value="NZ_JAOCBF010000021.1"/>
</dbReference>
<comment type="caution">
    <text evidence="2">The sequence shown here is derived from an EMBL/GenBank/DDBJ whole genome shotgun (WGS) entry which is preliminary data.</text>
</comment>
<dbReference type="Proteomes" id="UP001159937">
    <property type="component" value="Unassembled WGS sequence"/>
</dbReference>
<reference evidence="2" key="1">
    <citation type="submission" date="2022-09" db="EMBL/GenBank/DDBJ databases">
        <title>Intensive care unit water sources are persistently colonized with multi-drug resistant bacteria and are the site of extensive horizontal gene transfer of antibiotic resistance genes.</title>
        <authorList>
            <person name="Diorio-Toth L."/>
        </authorList>
    </citation>
    <scope>NUCLEOTIDE SEQUENCE</scope>
    <source>
        <strain evidence="2">GD03918</strain>
    </source>
</reference>
<proteinExistence type="predicted"/>
<organism evidence="2 3">
    <name type="scientific">Klebsiella michiganensis</name>
    <dbReference type="NCBI Taxonomy" id="1134687"/>
    <lineage>
        <taxon>Bacteria</taxon>
        <taxon>Pseudomonadati</taxon>
        <taxon>Pseudomonadota</taxon>
        <taxon>Gammaproteobacteria</taxon>
        <taxon>Enterobacterales</taxon>
        <taxon>Enterobacteriaceae</taxon>
        <taxon>Klebsiella/Raoultella group</taxon>
        <taxon>Klebsiella</taxon>
    </lineage>
</organism>
<evidence type="ECO:0000313" key="2">
    <source>
        <dbReference type="EMBL" id="MDH0964425.1"/>
    </source>
</evidence>
<protein>
    <submittedName>
        <fullName evidence="2">Uncharacterized protein</fullName>
    </submittedName>
</protein>
<gene>
    <name evidence="2" type="ORF">N5C89_16430</name>
</gene>